<dbReference type="AlphaFoldDB" id="A0AAV7LJA2"/>
<organism evidence="1 2">
    <name type="scientific">Pleurodeles waltl</name>
    <name type="common">Iberian ribbed newt</name>
    <dbReference type="NCBI Taxonomy" id="8319"/>
    <lineage>
        <taxon>Eukaryota</taxon>
        <taxon>Metazoa</taxon>
        <taxon>Chordata</taxon>
        <taxon>Craniata</taxon>
        <taxon>Vertebrata</taxon>
        <taxon>Euteleostomi</taxon>
        <taxon>Amphibia</taxon>
        <taxon>Batrachia</taxon>
        <taxon>Caudata</taxon>
        <taxon>Salamandroidea</taxon>
        <taxon>Salamandridae</taxon>
        <taxon>Pleurodelinae</taxon>
        <taxon>Pleurodeles</taxon>
    </lineage>
</organism>
<keyword evidence="2" id="KW-1185">Reference proteome</keyword>
<name>A0AAV7LJA2_PLEWA</name>
<sequence>MAVHSVVTGHRSKLVHALMVLGAEDEQSLLIDLSGSQELIGDYDWGECADLLKKLQGLLRDKEMPVATEKVCVPWVELDLAKMEALLELLASGAQKRRMEDRDDLRWADMVKRPDRVHTEAWINRTSFVEWAERQADSQTFGKQLGRWLLDSAGSSTVYRERKQKTRDGRWLLDSAGSSTVYRERKQKTRDERCAYHRIGEGERRAPDVRVTKEAKVNAEIRVCVSPVFHAHII</sequence>
<protein>
    <submittedName>
        <fullName evidence="1">Uncharacterized protein</fullName>
    </submittedName>
</protein>
<reference evidence="1" key="1">
    <citation type="journal article" date="2022" name="bioRxiv">
        <title>Sequencing and chromosome-scale assembly of the giantPleurodeles waltlgenome.</title>
        <authorList>
            <person name="Brown T."/>
            <person name="Elewa A."/>
            <person name="Iarovenko S."/>
            <person name="Subramanian E."/>
            <person name="Araus A.J."/>
            <person name="Petzold A."/>
            <person name="Susuki M."/>
            <person name="Suzuki K.-i.T."/>
            <person name="Hayashi T."/>
            <person name="Toyoda A."/>
            <person name="Oliveira C."/>
            <person name="Osipova E."/>
            <person name="Leigh N.D."/>
            <person name="Simon A."/>
            <person name="Yun M.H."/>
        </authorList>
    </citation>
    <scope>NUCLEOTIDE SEQUENCE</scope>
    <source>
        <strain evidence="1">20211129_DDA</strain>
        <tissue evidence="1">Liver</tissue>
    </source>
</reference>
<accession>A0AAV7LJA2</accession>
<comment type="caution">
    <text evidence="1">The sequence shown here is derived from an EMBL/GenBank/DDBJ whole genome shotgun (WGS) entry which is preliminary data.</text>
</comment>
<gene>
    <name evidence="1" type="ORF">NDU88_004752</name>
</gene>
<dbReference type="Proteomes" id="UP001066276">
    <property type="component" value="Chromosome 11"/>
</dbReference>
<dbReference type="EMBL" id="JANPWB010000015">
    <property type="protein sequence ID" value="KAJ1091635.1"/>
    <property type="molecule type" value="Genomic_DNA"/>
</dbReference>
<evidence type="ECO:0000313" key="2">
    <source>
        <dbReference type="Proteomes" id="UP001066276"/>
    </source>
</evidence>
<evidence type="ECO:0000313" key="1">
    <source>
        <dbReference type="EMBL" id="KAJ1091635.1"/>
    </source>
</evidence>
<proteinExistence type="predicted"/>